<sequence>MVFTYEQSDNFHVFNAISLAKGHRIDPDEIRQMVGYCQRNMGGASPKTWTYRVDRKQQLELQDGQFVLAQDCQELYRFQVTIFDDRFACEFKGEWMPGEVPAAD</sequence>
<evidence type="ECO:0000313" key="2">
    <source>
        <dbReference type="Proteomes" id="UP000630528"/>
    </source>
</evidence>
<organism evidence="1 2">
    <name type="scientific">Ramlibacter ginsenosidimutans</name>
    <dbReference type="NCBI Taxonomy" id="502333"/>
    <lineage>
        <taxon>Bacteria</taxon>
        <taxon>Pseudomonadati</taxon>
        <taxon>Pseudomonadota</taxon>
        <taxon>Betaproteobacteria</taxon>
        <taxon>Burkholderiales</taxon>
        <taxon>Comamonadaceae</taxon>
        <taxon>Ramlibacter</taxon>
    </lineage>
</organism>
<reference evidence="1" key="1">
    <citation type="journal article" date="2012" name="J. Microbiol. Biotechnol.">
        <title>Ramlibacter ginsenosidimutans sp. nov., with ginsenoside-converting activity.</title>
        <authorList>
            <person name="Wang L."/>
            <person name="An D.S."/>
            <person name="Kim S.G."/>
            <person name="Jin F.X."/>
            <person name="Kim S.C."/>
            <person name="Lee S.T."/>
            <person name="Im W.T."/>
        </authorList>
    </citation>
    <scope>NUCLEOTIDE SEQUENCE</scope>
    <source>
        <strain evidence="1">KACC 17527</strain>
    </source>
</reference>
<dbReference type="EMBL" id="JAEPWM010000010">
    <property type="protein sequence ID" value="MBK6008415.1"/>
    <property type="molecule type" value="Genomic_DNA"/>
</dbReference>
<dbReference type="AlphaFoldDB" id="A0A934TW37"/>
<comment type="caution">
    <text evidence="1">The sequence shown here is derived from an EMBL/GenBank/DDBJ whole genome shotgun (WGS) entry which is preliminary data.</text>
</comment>
<accession>A0A934TW37</accession>
<reference evidence="1" key="2">
    <citation type="submission" date="2021-01" db="EMBL/GenBank/DDBJ databases">
        <authorList>
            <person name="Kang M."/>
        </authorList>
    </citation>
    <scope>NUCLEOTIDE SEQUENCE</scope>
    <source>
        <strain evidence="1">KACC 17527</strain>
    </source>
</reference>
<proteinExistence type="predicted"/>
<keyword evidence="2" id="KW-1185">Reference proteome</keyword>
<dbReference type="RefSeq" id="WP_201175677.1">
    <property type="nucleotide sequence ID" value="NZ_JAEPWM010000010.1"/>
</dbReference>
<name>A0A934TW37_9BURK</name>
<gene>
    <name evidence="1" type="ORF">JJB11_20095</name>
</gene>
<evidence type="ECO:0000313" key="1">
    <source>
        <dbReference type="EMBL" id="MBK6008415.1"/>
    </source>
</evidence>
<dbReference type="Proteomes" id="UP000630528">
    <property type="component" value="Unassembled WGS sequence"/>
</dbReference>
<protein>
    <submittedName>
        <fullName evidence="1">Uncharacterized protein</fullName>
    </submittedName>
</protein>